<evidence type="ECO:0000256" key="2">
    <source>
        <dbReference type="ARBA" id="ARBA00022771"/>
    </source>
</evidence>
<feature type="compositionally biased region" description="Basic and acidic residues" evidence="5">
    <location>
        <begin position="299"/>
        <end position="313"/>
    </location>
</feature>
<evidence type="ECO:0000256" key="4">
    <source>
        <dbReference type="PROSITE-ProRule" id="PRU00175"/>
    </source>
</evidence>
<gene>
    <name evidence="8" type="ORF">SCF082_LOCUS16394</name>
</gene>
<dbReference type="Gene3D" id="3.30.40.10">
    <property type="entry name" value="Zinc/RING finger domain, C3HC4 (zinc finger)"/>
    <property type="match status" value="1"/>
</dbReference>
<proteinExistence type="predicted"/>
<comment type="caution">
    <text evidence="8">The sequence shown here is derived from an EMBL/GenBank/DDBJ whole genome shotgun (WGS) entry which is preliminary data.</text>
</comment>
<feature type="compositionally biased region" description="Basic and acidic residues" evidence="5">
    <location>
        <begin position="322"/>
        <end position="340"/>
    </location>
</feature>
<dbReference type="Pfam" id="PF13639">
    <property type="entry name" value="zf-RING_2"/>
    <property type="match status" value="1"/>
</dbReference>
<sequence>MPMLLVSLQVDLCLPYSWMFPQSAMVGLLVCGGCVLISLKFCVMCHCLASQRLAQALVLVLLLASDWISSLHLMDLVTDDAKDSMLLYLLLAAGVVQLKSSLSRLSLRSRWARAWRARRARQMGSELASSMTVESSDSDNEQGHSSLPESFHEALVALLGFNVRQEPSSRQFLCGVRLAVPQNQPPDIPAPTPAPQVAPAPAAPPGGTPASGPTGNPPAASPQSTGTEPPPPVLLPLEISSEHEKCVVCMEEFQPGDRVRPLPKCAHVFHASCLEQWIMTGNSREATKCPMCRRPALARKQEKGSTKLSELHVEPTVPSGRNSREGRRSQRSDQPGEPRAPRTRRPPRRPNRSQQLAVLSSSLGVSELMAQVALDISGSGPGTAANLLLEHRSVLESDYTRGRGRGPFPLEDAVPHVVAASPSLVGAEVFLARQLRQIAAQHAHLAMPWMRLSAQAQEEVFRELLLDVQRRVEARAERIQTAGAPYSSVRQPERG</sequence>
<feature type="compositionally biased region" description="Basic residues" evidence="5">
    <location>
        <begin position="341"/>
        <end position="351"/>
    </location>
</feature>
<keyword evidence="9" id="KW-1185">Reference proteome</keyword>
<feature type="transmembrane region" description="Helical" evidence="6">
    <location>
        <begin position="20"/>
        <end position="41"/>
    </location>
</feature>
<keyword evidence="8" id="KW-0808">Transferase</keyword>
<dbReference type="SMART" id="SM00184">
    <property type="entry name" value="RING"/>
    <property type="match status" value="1"/>
</dbReference>
<dbReference type="PROSITE" id="PS50089">
    <property type="entry name" value="ZF_RING_2"/>
    <property type="match status" value="1"/>
</dbReference>
<dbReference type="PANTHER" id="PTHR45969:SF69">
    <property type="entry name" value="FINGER DOMAIN PROTEIN, PUTATIVE (AFU_ORTHOLOGUE AFUA_3G12190)-RELATED"/>
    <property type="match status" value="1"/>
</dbReference>
<keyword evidence="1" id="KW-0479">Metal-binding</keyword>
<evidence type="ECO:0000256" key="3">
    <source>
        <dbReference type="ARBA" id="ARBA00022833"/>
    </source>
</evidence>
<dbReference type="SMART" id="SM00744">
    <property type="entry name" value="RINGv"/>
    <property type="match status" value="1"/>
</dbReference>
<dbReference type="EMBL" id="CAXAMM010010668">
    <property type="protein sequence ID" value="CAK9023911.1"/>
    <property type="molecule type" value="Genomic_DNA"/>
</dbReference>
<keyword evidence="6" id="KW-0472">Membrane</keyword>
<evidence type="ECO:0000313" key="9">
    <source>
        <dbReference type="Proteomes" id="UP001642464"/>
    </source>
</evidence>
<feature type="transmembrane region" description="Helical" evidence="6">
    <location>
        <begin position="53"/>
        <end position="73"/>
    </location>
</feature>
<feature type="region of interest" description="Disordered" evidence="5">
    <location>
        <begin position="299"/>
        <end position="354"/>
    </location>
</feature>
<feature type="compositionally biased region" description="Pro residues" evidence="5">
    <location>
        <begin position="184"/>
        <end position="207"/>
    </location>
</feature>
<feature type="region of interest" description="Disordered" evidence="5">
    <location>
        <begin position="126"/>
        <end position="147"/>
    </location>
</feature>
<name>A0ABP0KAT2_9DINO</name>
<dbReference type="InterPro" id="IPR011016">
    <property type="entry name" value="Znf_RING-CH"/>
</dbReference>
<evidence type="ECO:0000256" key="6">
    <source>
        <dbReference type="SAM" id="Phobius"/>
    </source>
</evidence>
<dbReference type="InterPro" id="IPR013083">
    <property type="entry name" value="Znf_RING/FYVE/PHD"/>
</dbReference>
<dbReference type="InterPro" id="IPR001841">
    <property type="entry name" value="Znf_RING"/>
</dbReference>
<dbReference type="SUPFAM" id="SSF57850">
    <property type="entry name" value="RING/U-box"/>
    <property type="match status" value="1"/>
</dbReference>
<keyword evidence="3" id="KW-0862">Zinc</keyword>
<keyword evidence="6" id="KW-1133">Transmembrane helix</keyword>
<keyword evidence="6" id="KW-0812">Transmembrane</keyword>
<evidence type="ECO:0000256" key="1">
    <source>
        <dbReference type="ARBA" id="ARBA00022723"/>
    </source>
</evidence>
<dbReference type="GO" id="GO:0016740">
    <property type="term" value="F:transferase activity"/>
    <property type="evidence" value="ECO:0007669"/>
    <property type="project" value="UniProtKB-KW"/>
</dbReference>
<organism evidence="8 9">
    <name type="scientific">Durusdinium trenchii</name>
    <dbReference type="NCBI Taxonomy" id="1381693"/>
    <lineage>
        <taxon>Eukaryota</taxon>
        <taxon>Sar</taxon>
        <taxon>Alveolata</taxon>
        <taxon>Dinophyceae</taxon>
        <taxon>Suessiales</taxon>
        <taxon>Symbiodiniaceae</taxon>
        <taxon>Durusdinium</taxon>
    </lineage>
</organism>
<keyword evidence="2 4" id="KW-0863">Zinc-finger</keyword>
<feature type="region of interest" description="Disordered" evidence="5">
    <location>
        <begin position="184"/>
        <end position="235"/>
    </location>
</feature>
<dbReference type="Proteomes" id="UP001642464">
    <property type="component" value="Unassembled WGS sequence"/>
</dbReference>
<dbReference type="PANTHER" id="PTHR45969">
    <property type="entry name" value="RING ZINC FINGER PROTEIN-RELATED"/>
    <property type="match status" value="1"/>
</dbReference>
<protein>
    <submittedName>
        <fullName evidence="8">Probable E3 ubiquitin-protein ligase RHA1A (RING-H2 finger A1a) (RING-H2 zinc finger protein RHA1a) (RING-type E3 ubiquitin transferase RHA1A)</fullName>
    </submittedName>
</protein>
<evidence type="ECO:0000259" key="7">
    <source>
        <dbReference type="PROSITE" id="PS50089"/>
    </source>
</evidence>
<reference evidence="8 9" key="1">
    <citation type="submission" date="2024-02" db="EMBL/GenBank/DDBJ databases">
        <authorList>
            <person name="Chen Y."/>
            <person name="Shah S."/>
            <person name="Dougan E. K."/>
            <person name="Thang M."/>
            <person name="Chan C."/>
        </authorList>
    </citation>
    <scope>NUCLEOTIDE SEQUENCE [LARGE SCALE GENOMIC DNA]</scope>
</reference>
<evidence type="ECO:0000313" key="8">
    <source>
        <dbReference type="EMBL" id="CAK9023911.1"/>
    </source>
</evidence>
<evidence type="ECO:0000256" key="5">
    <source>
        <dbReference type="SAM" id="MobiDB-lite"/>
    </source>
</evidence>
<feature type="domain" description="RING-type" evidence="7">
    <location>
        <begin position="246"/>
        <end position="293"/>
    </location>
</feature>
<accession>A0ABP0KAT2</accession>